<dbReference type="Proteomes" id="UP000887540">
    <property type="component" value="Unplaced"/>
</dbReference>
<sequence>MQPFMTTALPTAFLQQPIHSAYRTPTTSSAELYALANGSLTNANWNAHVQSSQASTHNLNGIHASNLNGGLRYEDQNLNNVYAALNGQLQIDPSLKQEQRADNSNTSSSSRSQESERKSPSQSSGLDTQKRLHVSNIPFRYRDPDLKTMFEKYGPVTDVEIIFNERGSKGFGFVTMERVEDAAKARQEMHGCVIEGRKIEVNLATARIHSKKPAKPPGVVADPTATLAAIQNAMLQQRAAANNAILLQNPVFSQALALRNLAIPDLLKAQFAATSLATPQLPLINLAALPQMTTSPALVAAANLNNPLFAQQQQLLLQQHLLNAGLGGATIDPKALQNSLQLQGLAAAQAIPCTAAAPGATLMPSLSPLEEQILAAANLKAQLPTTALQQAAATNTQAYRAANRFAPY</sequence>
<keyword evidence="7" id="KW-1185">Reference proteome</keyword>
<dbReference type="WBParaSite" id="ACRNAN_scaffold121.g14517.t1">
    <property type="protein sequence ID" value="ACRNAN_scaffold121.g14517.t1"/>
    <property type="gene ID" value="ACRNAN_scaffold121.g14517"/>
</dbReference>
<evidence type="ECO:0000313" key="7">
    <source>
        <dbReference type="Proteomes" id="UP000887540"/>
    </source>
</evidence>
<reference evidence="8" key="1">
    <citation type="submission" date="2022-11" db="UniProtKB">
        <authorList>
            <consortium name="WormBaseParasite"/>
        </authorList>
    </citation>
    <scope>IDENTIFICATION</scope>
</reference>
<dbReference type="InterPro" id="IPR034237">
    <property type="entry name" value="FOX1_RRM"/>
</dbReference>
<dbReference type="InterPro" id="IPR012677">
    <property type="entry name" value="Nucleotide-bd_a/b_plait_sf"/>
</dbReference>
<dbReference type="InterPro" id="IPR000504">
    <property type="entry name" value="RRM_dom"/>
</dbReference>
<evidence type="ECO:0000256" key="3">
    <source>
        <dbReference type="ARBA" id="ARBA00023242"/>
    </source>
</evidence>
<organism evidence="7 8">
    <name type="scientific">Acrobeloides nanus</name>
    <dbReference type="NCBI Taxonomy" id="290746"/>
    <lineage>
        <taxon>Eukaryota</taxon>
        <taxon>Metazoa</taxon>
        <taxon>Ecdysozoa</taxon>
        <taxon>Nematoda</taxon>
        <taxon>Chromadorea</taxon>
        <taxon>Rhabditida</taxon>
        <taxon>Tylenchina</taxon>
        <taxon>Cephalobomorpha</taxon>
        <taxon>Cephaloboidea</taxon>
        <taxon>Cephalobidae</taxon>
        <taxon>Acrobeloides</taxon>
    </lineage>
</organism>
<dbReference type="InterPro" id="IPR047131">
    <property type="entry name" value="RBFOX1-like"/>
</dbReference>
<keyword evidence="2 4" id="KW-0694">RNA-binding</keyword>
<comment type="subcellular location">
    <subcellularLocation>
        <location evidence="1">Nucleus</location>
    </subcellularLocation>
</comment>
<dbReference type="InterPro" id="IPR003954">
    <property type="entry name" value="RRM_euk-type"/>
</dbReference>
<proteinExistence type="predicted"/>
<evidence type="ECO:0000256" key="5">
    <source>
        <dbReference type="SAM" id="MobiDB-lite"/>
    </source>
</evidence>
<dbReference type="GO" id="GO:0000381">
    <property type="term" value="P:regulation of alternative mRNA splicing, via spliceosome"/>
    <property type="evidence" value="ECO:0007669"/>
    <property type="project" value="InterPro"/>
</dbReference>
<dbReference type="PANTHER" id="PTHR15597">
    <property type="entry name" value="ATAXIN 2-BINDING PROTEIN 1-RELATED"/>
    <property type="match status" value="1"/>
</dbReference>
<evidence type="ECO:0000256" key="1">
    <source>
        <dbReference type="ARBA" id="ARBA00004123"/>
    </source>
</evidence>
<evidence type="ECO:0000256" key="2">
    <source>
        <dbReference type="ARBA" id="ARBA00022884"/>
    </source>
</evidence>
<evidence type="ECO:0000313" key="8">
    <source>
        <dbReference type="WBParaSite" id="ACRNAN_scaffold121.g14517.t1"/>
    </source>
</evidence>
<dbReference type="GO" id="GO:0005634">
    <property type="term" value="C:nucleus"/>
    <property type="evidence" value="ECO:0007669"/>
    <property type="project" value="UniProtKB-SubCell"/>
</dbReference>
<dbReference type="InterPro" id="IPR035979">
    <property type="entry name" value="RBD_domain_sf"/>
</dbReference>
<dbReference type="Pfam" id="PF00076">
    <property type="entry name" value="RRM_1"/>
    <property type="match status" value="1"/>
</dbReference>
<feature type="domain" description="RRM" evidence="6">
    <location>
        <begin position="130"/>
        <end position="206"/>
    </location>
</feature>
<dbReference type="SUPFAM" id="SSF54928">
    <property type="entry name" value="RNA-binding domain, RBD"/>
    <property type="match status" value="1"/>
</dbReference>
<dbReference type="AlphaFoldDB" id="A0A914CL96"/>
<protein>
    <submittedName>
        <fullName evidence="8">RRM domain-containing protein</fullName>
    </submittedName>
</protein>
<evidence type="ECO:0000259" key="6">
    <source>
        <dbReference type="PROSITE" id="PS50102"/>
    </source>
</evidence>
<dbReference type="SMART" id="SM00361">
    <property type="entry name" value="RRM_1"/>
    <property type="match status" value="1"/>
</dbReference>
<dbReference type="GO" id="GO:0007399">
    <property type="term" value="P:nervous system development"/>
    <property type="evidence" value="ECO:0007669"/>
    <property type="project" value="InterPro"/>
</dbReference>
<dbReference type="CDD" id="cd12407">
    <property type="entry name" value="RRM_FOX1_like"/>
    <property type="match status" value="1"/>
</dbReference>
<name>A0A914CL96_9BILA</name>
<accession>A0A914CL96</accession>
<dbReference type="GO" id="GO:0003729">
    <property type="term" value="F:mRNA binding"/>
    <property type="evidence" value="ECO:0007669"/>
    <property type="project" value="TreeGrafter"/>
</dbReference>
<evidence type="ECO:0000256" key="4">
    <source>
        <dbReference type="PROSITE-ProRule" id="PRU00176"/>
    </source>
</evidence>
<keyword evidence="3" id="KW-0539">Nucleus</keyword>
<dbReference type="Gene3D" id="3.30.70.330">
    <property type="match status" value="1"/>
</dbReference>
<dbReference type="PANTHER" id="PTHR15597:SF22">
    <property type="entry name" value="RNA-BINDING FOX PROTEIN 1, ISOFORM H"/>
    <property type="match status" value="1"/>
</dbReference>
<dbReference type="GO" id="GO:0005737">
    <property type="term" value="C:cytoplasm"/>
    <property type="evidence" value="ECO:0007669"/>
    <property type="project" value="TreeGrafter"/>
</dbReference>
<dbReference type="FunFam" id="3.30.70.330:FF:000821">
    <property type="entry name" value="Sex determination protein fox-1"/>
    <property type="match status" value="1"/>
</dbReference>
<dbReference type="SMART" id="SM00360">
    <property type="entry name" value="RRM"/>
    <property type="match status" value="1"/>
</dbReference>
<feature type="region of interest" description="Disordered" evidence="5">
    <location>
        <begin position="94"/>
        <end position="132"/>
    </location>
</feature>
<dbReference type="PROSITE" id="PS50102">
    <property type="entry name" value="RRM"/>
    <property type="match status" value="1"/>
</dbReference>
<feature type="compositionally biased region" description="Low complexity" evidence="5">
    <location>
        <begin position="103"/>
        <end position="112"/>
    </location>
</feature>